<evidence type="ECO:0000313" key="1">
    <source>
        <dbReference type="EMBL" id="KAF3965506.1"/>
    </source>
</evidence>
<keyword evidence="2" id="KW-1185">Reference proteome</keyword>
<dbReference type="OrthoDB" id="1681765at2759"/>
<name>A0A8J4RJ99_9ROSI</name>
<dbReference type="Proteomes" id="UP000737018">
    <property type="component" value="Unassembled WGS sequence"/>
</dbReference>
<comment type="caution">
    <text evidence="1">The sequence shown here is derived from an EMBL/GenBank/DDBJ whole genome shotgun (WGS) entry which is preliminary data.</text>
</comment>
<sequence length="223" mass="25912">MQEASAKSKKVAKKVDKISEMTVALKDYTAMMRERFSGNRVKSSGTFEQFAQSATVTMASKSEWLDTFLAYDFDESYFDNVDYDDAGEIFAYMQRNYDKQPMRDSILTGQEYMEELNSNPNKCLEMFRMTCLYLLHLVDKLVGHGYLKVLRALHSYARHLIKPDPDVVFLLEHLRVNKYWSWFEGGKVVLMTHGCWKKQSMTRNMDSHGHLQIILLGGLRPAY</sequence>
<proteinExistence type="predicted"/>
<evidence type="ECO:0000313" key="2">
    <source>
        <dbReference type="Proteomes" id="UP000737018"/>
    </source>
</evidence>
<dbReference type="AlphaFoldDB" id="A0A8J4RJ99"/>
<protein>
    <submittedName>
        <fullName evidence="1">Uncharacterized protein</fullName>
    </submittedName>
</protein>
<accession>A0A8J4RJ99</accession>
<organism evidence="1 2">
    <name type="scientific">Castanea mollissima</name>
    <name type="common">Chinese chestnut</name>
    <dbReference type="NCBI Taxonomy" id="60419"/>
    <lineage>
        <taxon>Eukaryota</taxon>
        <taxon>Viridiplantae</taxon>
        <taxon>Streptophyta</taxon>
        <taxon>Embryophyta</taxon>
        <taxon>Tracheophyta</taxon>
        <taxon>Spermatophyta</taxon>
        <taxon>Magnoliopsida</taxon>
        <taxon>eudicotyledons</taxon>
        <taxon>Gunneridae</taxon>
        <taxon>Pentapetalae</taxon>
        <taxon>rosids</taxon>
        <taxon>fabids</taxon>
        <taxon>Fagales</taxon>
        <taxon>Fagaceae</taxon>
        <taxon>Castanea</taxon>
    </lineage>
</organism>
<reference evidence="1" key="1">
    <citation type="submission" date="2020-03" db="EMBL/GenBank/DDBJ databases">
        <title>Castanea mollissima Vanexum genome sequencing.</title>
        <authorList>
            <person name="Staton M."/>
        </authorList>
    </citation>
    <scope>NUCLEOTIDE SEQUENCE</scope>
    <source>
        <tissue evidence="1">Leaf</tissue>
    </source>
</reference>
<dbReference type="EMBL" id="JRKL02001180">
    <property type="protein sequence ID" value="KAF3965506.1"/>
    <property type="molecule type" value="Genomic_DNA"/>
</dbReference>
<gene>
    <name evidence="1" type="ORF">CMV_010319</name>
</gene>